<dbReference type="InterPro" id="IPR009734">
    <property type="entry name" value="Myoviridae_GpU"/>
</dbReference>
<evidence type="ECO:0000313" key="2">
    <source>
        <dbReference type="Proteomes" id="UP000515703"/>
    </source>
</evidence>
<keyword evidence="2" id="KW-1185">Reference proteome</keyword>
<evidence type="ECO:0000313" key="1">
    <source>
        <dbReference type="EMBL" id="BCJ98118.1"/>
    </source>
</evidence>
<sequence>MKIGTFGSKVFSVSDNKINTFGNISRSANYNTEEQENGGSKPRLKNKAPELESMSFEISLRSDFSNVRREIDEWIQMKGKAYFFIIGKETYGLNKWELVGVEISNQEFAAGGILKKATLSLSFKESITSKKANTAKQTRNTKGG</sequence>
<gene>
    <name evidence="1" type="ORF">bsdcttw_11590</name>
</gene>
<accession>A0A7I8DHZ1</accession>
<protein>
    <recommendedName>
        <fullName evidence="3">Phage tail protein</fullName>
    </recommendedName>
</protein>
<reference evidence="1 2" key="1">
    <citation type="submission" date="2020-08" db="EMBL/GenBank/DDBJ databases">
        <title>Draft genome sequencing of an Anaerocolumna strain isolated from anoxic soil subjected to BSD treatment.</title>
        <authorList>
            <person name="Uek A."/>
            <person name="Tonouchi A."/>
        </authorList>
    </citation>
    <scope>NUCLEOTIDE SEQUENCE [LARGE SCALE GENOMIC DNA]</scope>
    <source>
        <strain evidence="1 2">CTTW</strain>
    </source>
</reference>
<dbReference type="AlphaFoldDB" id="A0A7I8DHZ1"/>
<dbReference type="KEGG" id="acht:bsdcttw_11590"/>
<dbReference type="Pfam" id="PF06995">
    <property type="entry name" value="Phage_P2_GpU"/>
    <property type="match status" value="1"/>
</dbReference>
<name>A0A7I8DHZ1_9FIRM</name>
<proteinExistence type="predicted"/>
<reference evidence="1 2" key="2">
    <citation type="submission" date="2020-08" db="EMBL/GenBank/DDBJ databases">
        <authorList>
            <person name="Ueki A."/>
            <person name="Tonouchi A."/>
        </authorList>
    </citation>
    <scope>NUCLEOTIDE SEQUENCE [LARGE SCALE GENOMIC DNA]</scope>
    <source>
        <strain evidence="1 2">CTTW</strain>
    </source>
</reference>
<dbReference type="EMBL" id="AP023368">
    <property type="protein sequence ID" value="BCJ98118.1"/>
    <property type="molecule type" value="Genomic_DNA"/>
</dbReference>
<organism evidence="1 2">
    <name type="scientific">Anaerocolumna chitinilytica</name>
    <dbReference type="NCBI Taxonomy" id="1727145"/>
    <lineage>
        <taxon>Bacteria</taxon>
        <taxon>Bacillati</taxon>
        <taxon>Bacillota</taxon>
        <taxon>Clostridia</taxon>
        <taxon>Lachnospirales</taxon>
        <taxon>Lachnospiraceae</taxon>
        <taxon>Anaerocolumna</taxon>
    </lineage>
</organism>
<evidence type="ECO:0008006" key="3">
    <source>
        <dbReference type="Google" id="ProtNLM"/>
    </source>
</evidence>
<dbReference type="RefSeq" id="WP_185258468.1">
    <property type="nucleotide sequence ID" value="NZ_AP023368.1"/>
</dbReference>
<dbReference type="Proteomes" id="UP000515703">
    <property type="component" value="Chromosome"/>
</dbReference>